<reference evidence="4" key="2">
    <citation type="submission" date="2021-04" db="EMBL/GenBank/DDBJ databases">
        <authorList>
            <person name="Gilroy R."/>
        </authorList>
    </citation>
    <scope>NUCLEOTIDE SEQUENCE</scope>
    <source>
        <strain evidence="4">ChiBcolR9-63</strain>
    </source>
</reference>
<dbReference type="Gene3D" id="1.25.40.10">
    <property type="entry name" value="Tetratricopeptide repeat domain"/>
    <property type="match status" value="2"/>
</dbReference>
<keyword evidence="2 3" id="KW-0802">TPR repeat</keyword>
<evidence type="ECO:0000313" key="5">
    <source>
        <dbReference type="Proteomes" id="UP000824058"/>
    </source>
</evidence>
<dbReference type="PROSITE" id="PS50005">
    <property type="entry name" value="TPR"/>
    <property type="match status" value="1"/>
</dbReference>
<dbReference type="Pfam" id="PF13181">
    <property type="entry name" value="TPR_8"/>
    <property type="match status" value="1"/>
</dbReference>
<dbReference type="EMBL" id="DXBD01000027">
    <property type="protein sequence ID" value="HIZ67552.1"/>
    <property type="molecule type" value="Genomic_DNA"/>
</dbReference>
<name>A0A9D2JUY4_9STRE</name>
<keyword evidence="1" id="KW-0677">Repeat</keyword>
<dbReference type="SUPFAM" id="SSF48452">
    <property type="entry name" value="TPR-like"/>
    <property type="match status" value="2"/>
</dbReference>
<protein>
    <submittedName>
        <fullName evidence="4">Tetratricopeptide repeat protein</fullName>
    </submittedName>
</protein>
<sequence length="411" mass="46902">MLNSEKMVVSIQNQDLEHANKYFKKALKEDDDEALLELAEYLESIGFLNQAKTIYEKERASFPEVNINLAQIAAEDGDIEAAFTYLDAISPDSDAYLSALLVMADIYDMEGLADVAREKLLLASQISDEPLVTFGLAEIEMELGHFSEAIKEYAKLDNRDVLEMTGISTYQRIGKAYASLGKFEAAVEFLEKAIEIEYDDETVFELATILYDQDEFQKANTYFKQLDTMDPDFQGYEYVYALSLHEENKTEEALRMAQKGISKNAFDARLLLLASQLAYELHDAAQSESYLLSAKEVAEDEEEVLMRLTNLYLEEERYEDVIAFAKEPIDNVLTKWNIAKAYQGLEADKKALALYNDLAADLGENPEFLHDYAYILREFGQKEHAHQVAKHYLTLVPDDVNMVEFLHEDEF</sequence>
<dbReference type="Pfam" id="PF25058">
    <property type="entry name" value="ARM_TT21"/>
    <property type="match status" value="1"/>
</dbReference>
<proteinExistence type="predicted"/>
<feature type="repeat" description="TPR" evidence="3">
    <location>
        <begin position="167"/>
        <end position="200"/>
    </location>
</feature>
<organism evidence="4 5">
    <name type="scientific">Candidatus Streptococcus faecavium</name>
    <dbReference type="NCBI Taxonomy" id="2838763"/>
    <lineage>
        <taxon>Bacteria</taxon>
        <taxon>Bacillati</taxon>
        <taxon>Bacillota</taxon>
        <taxon>Bacilli</taxon>
        <taxon>Lactobacillales</taxon>
        <taxon>Streptococcaceae</taxon>
        <taxon>Streptococcus</taxon>
    </lineage>
</organism>
<reference evidence="4" key="1">
    <citation type="journal article" date="2021" name="PeerJ">
        <title>Extensive microbial diversity within the chicken gut microbiome revealed by metagenomics and culture.</title>
        <authorList>
            <person name="Gilroy R."/>
            <person name="Ravi A."/>
            <person name="Getino M."/>
            <person name="Pursley I."/>
            <person name="Horton D.L."/>
            <person name="Alikhan N.F."/>
            <person name="Baker D."/>
            <person name="Gharbi K."/>
            <person name="Hall N."/>
            <person name="Watson M."/>
            <person name="Adriaenssens E.M."/>
            <person name="Foster-Nyarko E."/>
            <person name="Jarju S."/>
            <person name="Secka A."/>
            <person name="Antonio M."/>
            <person name="Oren A."/>
            <person name="Chaudhuri R.R."/>
            <person name="La Ragione R."/>
            <person name="Hildebrand F."/>
            <person name="Pallen M.J."/>
        </authorList>
    </citation>
    <scope>NUCLEOTIDE SEQUENCE</scope>
    <source>
        <strain evidence="4">ChiBcolR9-63</strain>
    </source>
</reference>
<dbReference type="SMART" id="SM00028">
    <property type="entry name" value="TPR"/>
    <property type="match status" value="1"/>
</dbReference>
<evidence type="ECO:0000256" key="3">
    <source>
        <dbReference type="PROSITE-ProRule" id="PRU00339"/>
    </source>
</evidence>
<dbReference type="InterPro" id="IPR019734">
    <property type="entry name" value="TPR_rpt"/>
</dbReference>
<accession>A0A9D2JUY4</accession>
<dbReference type="PANTHER" id="PTHR45586">
    <property type="entry name" value="TPR REPEAT-CONTAINING PROTEIN PA4667"/>
    <property type="match status" value="1"/>
</dbReference>
<dbReference type="PROSITE" id="PS50293">
    <property type="entry name" value="TPR_REGION"/>
    <property type="match status" value="1"/>
</dbReference>
<evidence type="ECO:0000256" key="1">
    <source>
        <dbReference type="ARBA" id="ARBA00022737"/>
    </source>
</evidence>
<dbReference type="InterPro" id="IPR051012">
    <property type="entry name" value="CellSynth/LPSAsmb/PSIAsmb"/>
</dbReference>
<gene>
    <name evidence="4" type="ORF">H9965_03660</name>
</gene>
<evidence type="ECO:0000256" key="2">
    <source>
        <dbReference type="ARBA" id="ARBA00022803"/>
    </source>
</evidence>
<dbReference type="PANTHER" id="PTHR45586:SF1">
    <property type="entry name" value="LIPOPOLYSACCHARIDE ASSEMBLY PROTEIN B"/>
    <property type="match status" value="1"/>
</dbReference>
<dbReference type="InterPro" id="IPR011990">
    <property type="entry name" value="TPR-like_helical_dom_sf"/>
</dbReference>
<comment type="caution">
    <text evidence="4">The sequence shown here is derived from an EMBL/GenBank/DDBJ whole genome shotgun (WGS) entry which is preliminary data.</text>
</comment>
<dbReference type="AlphaFoldDB" id="A0A9D2JUY4"/>
<dbReference type="Proteomes" id="UP000824058">
    <property type="component" value="Unassembled WGS sequence"/>
</dbReference>
<evidence type="ECO:0000313" key="4">
    <source>
        <dbReference type="EMBL" id="HIZ67552.1"/>
    </source>
</evidence>